<protein>
    <submittedName>
        <fullName evidence="2">Uncharacterized protein</fullName>
    </submittedName>
</protein>
<name>A0A0S7BKN7_9CHLR</name>
<sequence>MKGTTSFPSLGQSICWTAIFYACFGLFLGVLAWFISTASQNILLRMLGLNIPSWAAGWVFLMVMVPLFGGIGAICGIIIYWPMKALIQYLRPSRNVVS</sequence>
<dbReference type="AlphaFoldDB" id="A0A0S7BKN7"/>
<gene>
    <name evidence="2" type="ORF">LARV_02874</name>
</gene>
<keyword evidence="1" id="KW-0472">Membrane</keyword>
<keyword evidence="1" id="KW-1133">Transmembrane helix</keyword>
<feature type="transmembrane region" description="Helical" evidence="1">
    <location>
        <begin position="55"/>
        <end position="81"/>
    </location>
</feature>
<organism evidence="2">
    <name type="scientific">Longilinea arvoryzae</name>
    <dbReference type="NCBI Taxonomy" id="360412"/>
    <lineage>
        <taxon>Bacteria</taxon>
        <taxon>Bacillati</taxon>
        <taxon>Chloroflexota</taxon>
        <taxon>Anaerolineae</taxon>
        <taxon>Anaerolineales</taxon>
        <taxon>Anaerolineaceae</taxon>
        <taxon>Longilinea</taxon>
    </lineage>
</organism>
<accession>A0A0S7BKN7</accession>
<keyword evidence="3" id="KW-1185">Reference proteome</keyword>
<dbReference type="STRING" id="360412.LARV_02874"/>
<dbReference type="EMBL" id="DF967972">
    <property type="protein sequence ID" value="GAP15094.1"/>
    <property type="molecule type" value="Genomic_DNA"/>
</dbReference>
<proteinExistence type="predicted"/>
<reference evidence="2" key="1">
    <citation type="submission" date="2015-07" db="EMBL/GenBank/DDBJ databases">
        <title>Draft Genome Sequences of Anaerolinea thermolimosa IMO-1, Bellilinea caldifistulae GOMI-1, Leptolinea tardivitalis YMTK-2, Levilinea saccharolytica KIBI-1,Longilinea arvoryzae KOME-1, Previously Described as Members of the Anaerolineaceae (Chloroflexi).</title>
        <authorList>
            <person name="Sekiguchi Y."/>
            <person name="Ohashi A."/>
            <person name="Matsuura N."/>
            <person name="Tourlousse M.D."/>
        </authorList>
    </citation>
    <scope>NUCLEOTIDE SEQUENCE [LARGE SCALE GENOMIC DNA]</scope>
    <source>
        <strain evidence="2">KOME-1</strain>
    </source>
</reference>
<keyword evidence="1" id="KW-0812">Transmembrane</keyword>
<dbReference type="RefSeq" id="WP_075074296.1">
    <property type="nucleotide sequence ID" value="NZ_DF967972.1"/>
</dbReference>
<evidence type="ECO:0000313" key="2">
    <source>
        <dbReference type="EMBL" id="GAP15094.1"/>
    </source>
</evidence>
<dbReference type="PROSITE" id="PS51257">
    <property type="entry name" value="PROKAR_LIPOPROTEIN"/>
    <property type="match status" value="1"/>
</dbReference>
<dbReference type="Proteomes" id="UP000055060">
    <property type="component" value="Unassembled WGS sequence"/>
</dbReference>
<evidence type="ECO:0000313" key="3">
    <source>
        <dbReference type="Proteomes" id="UP000055060"/>
    </source>
</evidence>
<feature type="transmembrane region" description="Helical" evidence="1">
    <location>
        <begin position="12"/>
        <end position="35"/>
    </location>
</feature>
<evidence type="ECO:0000256" key="1">
    <source>
        <dbReference type="SAM" id="Phobius"/>
    </source>
</evidence>